<evidence type="ECO:0000256" key="4">
    <source>
        <dbReference type="ARBA" id="ARBA00022857"/>
    </source>
</evidence>
<evidence type="ECO:0000256" key="3">
    <source>
        <dbReference type="ARBA" id="ARBA00022827"/>
    </source>
</evidence>
<dbReference type="EC" id="1.-.-.-" evidence="6"/>
<dbReference type="Pfam" id="PF00743">
    <property type="entry name" value="FMO-like"/>
    <property type="match status" value="2"/>
</dbReference>
<keyword evidence="6" id="KW-0503">Monooxygenase</keyword>
<organism evidence="7 8">
    <name type="scientific">Ziziphus jujuba var. spinosa</name>
    <dbReference type="NCBI Taxonomy" id="714518"/>
    <lineage>
        <taxon>Eukaryota</taxon>
        <taxon>Viridiplantae</taxon>
        <taxon>Streptophyta</taxon>
        <taxon>Embryophyta</taxon>
        <taxon>Tracheophyta</taxon>
        <taxon>Spermatophyta</taxon>
        <taxon>Magnoliopsida</taxon>
        <taxon>eudicotyledons</taxon>
        <taxon>Gunneridae</taxon>
        <taxon>Pentapetalae</taxon>
        <taxon>rosids</taxon>
        <taxon>fabids</taxon>
        <taxon>Rosales</taxon>
        <taxon>Rhamnaceae</taxon>
        <taxon>Paliureae</taxon>
        <taxon>Ziziphus</taxon>
    </lineage>
</organism>
<dbReference type="EMBL" id="JAEACU010000005">
    <property type="protein sequence ID" value="KAH7528069.1"/>
    <property type="molecule type" value="Genomic_DNA"/>
</dbReference>
<dbReference type="InterPro" id="IPR020946">
    <property type="entry name" value="Flavin_mOase-like"/>
</dbReference>
<dbReference type="PRINTS" id="PR00370">
    <property type="entry name" value="FMOXYGENASE"/>
</dbReference>
<dbReference type="Proteomes" id="UP000813462">
    <property type="component" value="Unassembled WGS sequence"/>
</dbReference>
<evidence type="ECO:0000313" key="8">
    <source>
        <dbReference type="Proteomes" id="UP000813462"/>
    </source>
</evidence>
<protein>
    <recommendedName>
        <fullName evidence="6">Flavin-containing monooxygenase</fullName>
        <ecNumber evidence="6">1.-.-.-</ecNumber>
    </recommendedName>
</protein>
<accession>A0A978VCI0</accession>
<dbReference type="PANTHER" id="PTHR23023">
    <property type="entry name" value="DIMETHYLANILINE MONOOXYGENASE"/>
    <property type="match status" value="1"/>
</dbReference>
<comment type="similarity">
    <text evidence="1 6">Belongs to the FMO family.</text>
</comment>
<dbReference type="SUPFAM" id="SSF51905">
    <property type="entry name" value="FAD/NAD(P)-binding domain"/>
    <property type="match status" value="2"/>
</dbReference>
<dbReference type="GO" id="GO:0050660">
    <property type="term" value="F:flavin adenine dinucleotide binding"/>
    <property type="evidence" value="ECO:0007669"/>
    <property type="project" value="InterPro"/>
</dbReference>
<reference evidence="7" key="1">
    <citation type="journal article" date="2021" name="Front. Plant Sci.">
        <title>Chromosome-Scale Genome Assembly for Chinese Sour Jujube and Insights Into Its Genome Evolution and Domestication Signature.</title>
        <authorList>
            <person name="Shen L.-Y."/>
            <person name="Luo H."/>
            <person name="Wang X.-L."/>
            <person name="Wang X.-M."/>
            <person name="Qiu X.-J."/>
            <person name="Liu H."/>
            <person name="Zhou S.-S."/>
            <person name="Jia K.-H."/>
            <person name="Nie S."/>
            <person name="Bao Y.-T."/>
            <person name="Zhang R.-G."/>
            <person name="Yun Q.-Z."/>
            <person name="Chai Y.-H."/>
            <person name="Lu J.-Y."/>
            <person name="Li Y."/>
            <person name="Zhao S.-W."/>
            <person name="Mao J.-F."/>
            <person name="Jia S.-G."/>
            <person name="Mao Y.-M."/>
        </authorList>
    </citation>
    <scope>NUCLEOTIDE SEQUENCE</scope>
    <source>
        <strain evidence="7">AT0</strain>
        <tissue evidence="7">Leaf</tissue>
    </source>
</reference>
<dbReference type="GO" id="GO:0050661">
    <property type="term" value="F:NADP binding"/>
    <property type="evidence" value="ECO:0007669"/>
    <property type="project" value="InterPro"/>
</dbReference>
<evidence type="ECO:0000313" key="7">
    <source>
        <dbReference type="EMBL" id="KAH7528069.1"/>
    </source>
</evidence>
<sequence>MSRSVKAAVIGAGVAGLCAARELRREGHRVVVFEKADRIGGLWYYDPRVESDPLGIDPNRETVHSSLYLSLRTNLPRQMMSFLDYPFAKRETGDPRAFPSHEEVLRFLDKFADDFGLIELVRFNSEVVRVERVEEKENEWSVEWRTRGSDSVSREVFDAVVVCTGNQSEPQLTAVAVIIGYGPSGYEISRGIATEAKQVHIATKIPNIEHVCEDGKVVFQDGSFVYADTILYCTGYNYRYPFLETNGIVTVEENRVGPLFKHVFPPRLAPWLSFIGVAYKIGDLSYLELKWCQQLERLIIDVLFCNKQDIGFPLRDLQSKWVARVLSGKVLLPNEEEMAASTEEHYRQMEENGVPKRFTHALYPNGNEYHNWILGQIGLPPQEWRWNLLAELIKSSLIAMNEGYRDEWDEAYWDSVIKESSQPLVNEDEAKRDF</sequence>
<keyword evidence="4" id="KW-0521">NADP</keyword>
<keyword evidence="3 6" id="KW-0274">FAD</keyword>
<dbReference type="AlphaFoldDB" id="A0A978VCI0"/>
<evidence type="ECO:0000256" key="2">
    <source>
        <dbReference type="ARBA" id="ARBA00022630"/>
    </source>
</evidence>
<evidence type="ECO:0000256" key="6">
    <source>
        <dbReference type="RuleBase" id="RU361177"/>
    </source>
</evidence>
<keyword evidence="5 6" id="KW-0560">Oxidoreductase</keyword>
<dbReference type="InterPro" id="IPR000960">
    <property type="entry name" value="Flavin_mOase"/>
</dbReference>
<dbReference type="GO" id="GO:0004499">
    <property type="term" value="F:N,N-dimethylaniline monooxygenase activity"/>
    <property type="evidence" value="ECO:0007669"/>
    <property type="project" value="InterPro"/>
</dbReference>
<proteinExistence type="inferred from homology"/>
<comment type="cofactor">
    <cofactor evidence="6">
        <name>FAD</name>
        <dbReference type="ChEBI" id="CHEBI:57692"/>
    </cofactor>
</comment>
<dbReference type="InterPro" id="IPR050346">
    <property type="entry name" value="FMO-like"/>
</dbReference>
<gene>
    <name evidence="7" type="ORF">FEM48_Zijuj05G0032500</name>
</gene>
<comment type="caution">
    <text evidence="7">The sequence shown here is derived from an EMBL/GenBank/DDBJ whole genome shotgun (WGS) entry which is preliminary data.</text>
</comment>
<evidence type="ECO:0000256" key="1">
    <source>
        <dbReference type="ARBA" id="ARBA00009183"/>
    </source>
</evidence>
<dbReference type="InterPro" id="IPR036188">
    <property type="entry name" value="FAD/NAD-bd_sf"/>
</dbReference>
<keyword evidence="2 6" id="KW-0285">Flavoprotein</keyword>
<dbReference type="Gene3D" id="3.50.50.60">
    <property type="entry name" value="FAD/NAD(P)-binding domain"/>
    <property type="match status" value="3"/>
</dbReference>
<evidence type="ECO:0000256" key="5">
    <source>
        <dbReference type="ARBA" id="ARBA00023002"/>
    </source>
</evidence>
<name>A0A978VCI0_ZIZJJ</name>